<dbReference type="GO" id="GO:0015031">
    <property type="term" value="P:protein transport"/>
    <property type="evidence" value="ECO:0007669"/>
    <property type="project" value="InterPro"/>
</dbReference>
<dbReference type="Gene3D" id="1.10.3120.10">
    <property type="entry name" value="Trigger factor, C-terminal domain"/>
    <property type="match status" value="1"/>
</dbReference>
<dbReference type="InterPro" id="IPR005215">
    <property type="entry name" value="Trig_fac"/>
</dbReference>
<gene>
    <name evidence="2" type="primary">tig</name>
    <name evidence="2" type="ORF">CGC50_07670</name>
</gene>
<dbReference type="GO" id="GO:0044183">
    <property type="term" value="F:protein folding chaperone"/>
    <property type="evidence" value="ECO:0007669"/>
    <property type="project" value="TreeGrafter"/>
</dbReference>
<dbReference type="AlphaFoldDB" id="A0A250FPN8"/>
<reference evidence="3" key="1">
    <citation type="submission" date="2017-06" db="EMBL/GenBank/DDBJ databases">
        <title>Capnocytophaga spp. assemblies.</title>
        <authorList>
            <person name="Gulvik C.A."/>
        </authorList>
    </citation>
    <scope>NUCLEOTIDE SEQUENCE [LARGE SCALE GENOMIC DNA]</scope>
    <source>
        <strain evidence="3">H1496</strain>
    </source>
</reference>
<dbReference type="Pfam" id="PF05697">
    <property type="entry name" value="Trigger_N"/>
    <property type="match status" value="1"/>
</dbReference>
<dbReference type="GO" id="GO:0051083">
    <property type="term" value="P:'de novo' cotranslational protein folding"/>
    <property type="evidence" value="ECO:0007669"/>
    <property type="project" value="TreeGrafter"/>
</dbReference>
<organism evidence="2 3">
    <name type="scientific">Capnocytophaga gingivalis</name>
    <dbReference type="NCBI Taxonomy" id="1017"/>
    <lineage>
        <taxon>Bacteria</taxon>
        <taxon>Pseudomonadati</taxon>
        <taxon>Bacteroidota</taxon>
        <taxon>Flavobacteriia</taxon>
        <taxon>Flavobacteriales</taxon>
        <taxon>Flavobacteriaceae</taxon>
        <taxon>Capnocytophaga</taxon>
    </lineage>
</organism>
<dbReference type="InterPro" id="IPR037041">
    <property type="entry name" value="Trigger_fac_C_sf"/>
</dbReference>
<accession>A0A250FPN8</accession>
<dbReference type="GO" id="GO:0043022">
    <property type="term" value="F:ribosome binding"/>
    <property type="evidence" value="ECO:0007669"/>
    <property type="project" value="TreeGrafter"/>
</dbReference>
<sequence>MNISKEQIDALNGVITLEIDKSDYQKKVDEALNSYRKNASIPGFRKGHIPMGMIKKQYGRAIQVDEVNKLISDSLNKFVSDEKLELLGQPIPKENAPEVDWDSDHHTFVFEIGLAPQFSIDLSTPIDYYQIKVTDKEVDTQIEHLRTRFGSLVPTEKVAKNSQISGIFFNEAQNIDKEYSFLAEALTDKAFEVIKDKAVGDQLSFSTKELFKDPHVLMQALGVPHEVVHSLDIEVTFTIESIQEVVLATMDEAFFAQLYPNENITTEEDFRKKVEEGIREEFTVNSDTRLLDDATEMLIEKTSFDLPKEFLIRWIQVTSENPITEEQAAEDYKNSEKGLRYQLIEGKIIQENNLQVTYPEIREFAEKAIRAQIARYGLTDVEQAQIDTFVNNTLKNEQELNRIHRELTGGKLIQFYKEKANLNKIEIDVDAFIEKFYSHQHQH</sequence>
<dbReference type="InterPro" id="IPR027304">
    <property type="entry name" value="Trigger_fact/SurA_dom_sf"/>
</dbReference>
<dbReference type="NCBIfam" id="TIGR00115">
    <property type="entry name" value="tig"/>
    <property type="match status" value="1"/>
</dbReference>
<dbReference type="Gene3D" id="3.30.70.1050">
    <property type="entry name" value="Trigger factor ribosome-binding domain"/>
    <property type="match status" value="1"/>
</dbReference>
<dbReference type="InterPro" id="IPR008881">
    <property type="entry name" value="Trigger_fac_ribosome-bd_bac"/>
</dbReference>
<dbReference type="Proteomes" id="UP000217250">
    <property type="component" value="Chromosome"/>
</dbReference>
<dbReference type="GeneID" id="84808430"/>
<dbReference type="GO" id="GO:0043335">
    <property type="term" value="P:protein unfolding"/>
    <property type="evidence" value="ECO:0007669"/>
    <property type="project" value="TreeGrafter"/>
</dbReference>
<dbReference type="PANTHER" id="PTHR30560">
    <property type="entry name" value="TRIGGER FACTOR CHAPERONE AND PEPTIDYL-PROLYL CIS/TRANS ISOMERASE"/>
    <property type="match status" value="1"/>
</dbReference>
<name>A0A250FPN8_9FLAO</name>
<feature type="domain" description="Trigger factor ribosome-binding bacterial" evidence="1">
    <location>
        <begin position="1"/>
        <end position="145"/>
    </location>
</feature>
<dbReference type="PIRSF" id="PIRSF003095">
    <property type="entry name" value="Trigger_factor"/>
    <property type="match status" value="1"/>
</dbReference>
<dbReference type="GO" id="GO:0003755">
    <property type="term" value="F:peptidyl-prolyl cis-trans isomerase activity"/>
    <property type="evidence" value="ECO:0007669"/>
    <property type="project" value="TreeGrafter"/>
</dbReference>
<evidence type="ECO:0000259" key="1">
    <source>
        <dbReference type="Pfam" id="PF05697"/>
    </source>
</evidence>
<dbReference type="RefSeq" id="WP_095910343.1">
    <property type="nucleotide sequence ID" value="NZ_CALAHR010000025.1"/>
</dbReference>
<dbReference type="EMBL" id="CP022386">
    <property type="protein sequence ID" value="ATA87044.1"/>
    <property type="molecule type" value="Genomic_DNA"/>
</dbReference>
<dbReference type="SUPFAM" id="SSF109998">
    <property type="entry name" value="Triger factor/SurA peptide-binding domain-like"/>
    <property type="match status" value="1"/>
</dbReference>
<dbReference type="SUPFAM" id="SSF102735">
    <property type="entry name" value="Trigger factor ribosome-binding domain"/>
    <property type="match status" value="1"/>
</dbReference>
<proteinExistence type="predicted"/>
<evidence type="ECO:0000313" key="2">
    <source>
        <dbReference type="EMBL" id="ATA87044.1"/>
    </source>
</evidence>
<dbReference type="KEGG" id="cgh:CGC50_07670"/>
<dbReference type="PANTHER" id="PTHR30560:SF3">
    <property type="entry name" value="TRIGGER FACTOR-LIKE PROTEIN TIG, CHLOROPLASTIC"/>
    <property type="match status" value="1"/>
</dbReference>
<evidence type="ECO:0000313" key="3">
    <source>
        <dbReference type="Proteomes" id="UP000217250"/>
    </source>
</evidence>
<dbReference type="OrthoDB" id="9767721at2"/>
<dbReference type="InterPro" id="IPR036611">
    <property type="entry name" value="Trigger_fac_ribosome-bd_sf"/>
</dbReference>
<protein>
    <submittedName>
        <fullName evidence="2">Trigger factor</fullName>
    </submittedName>
</protein>